<proteinExistence type="predicted"/>
<evidence type="ECO:0000313" key="3">
    <source>
        <dbReference type="Proteomes" id="UP001548832"/>
    </source>
</evidence>
<organism evidence="2 3">
    <name type="scientific">Mesorhizobium shangrilense</name>
    <dbReference type="NCBI Taxonomy" id="460060"/>
    <lineage>
        <taxon>Bacteria</taxon>
        <taxon>Pseudomonadati</taxon>
        <taxon>Pseudomonadota</taxon>
        <taxon>Alphaproteobacteria</taxon>
        <taxon>Hyphomicrobiales</taxon>
        <taxon>Phyllobacteriaceae</taxon>
        <taxon>Mesorhizobium</taxon>
    </lineage>
</organism>
<accession>A0ABV2DR66</accession>
<evidence type="ECO:0000259" key="1">
    <source>
        <dbReference type="PROSITE" id="PS50943"/>
    </source>
</evidence>
<dbReference type="Proteomes" id="UP001548832">
    <property type="component" value="Unassembled WGS sequence"/>
</dbReference>
<sequence length="264" mass="29939">MGDFLAENLRLLCSGYRSVSEACRAMDFNRQQFARYLAGTSRPSNHNLQRIARGLGIRIDDLLNTKQVHNPNPAPHELPFRNSVARMIDRAFPGDLQKMRQLLGYYHMHFLVPYTAGYVTRSLTHIYESQGKILSRTIERSSGSAEAVPHLSKYTGLVSYLGNCIFIMEFETLSGDSLVESMLFPSYRKRLDVLTGLTFGVTSQVHREPFASPIALKYLGHVINLKEQMRSCGSYPIEDRRIDPRIRRYLQSGRFTGTLSSSPA</sequence>
<gene>
    <name evidence="2" type="ORF">ABVQ20_34980</name>
</gene>
<evidence type="ECO:0000313" key="2">
    <source>
        <dbReference type="EMBL" id="MET2832163.1"/>
    </source>
</evidence>
<dbReference type="EMBL" id="JBEWSZ010000007">
    <property type="protein sequence ID" value="MET2832163.1"/>
    <property type="molecule type" value="Genomic_DNA"/>
</dbReference>
<reference evidence="2 3" key="1">
    <citation type="submission" date="2024-06" db="EMBL/GenBank/DDBJ databases">
        <authorList>
            <person name="Kim D.-U."/>
        </authorList>
    </citation>
    <scope>NUCLEOTIDE SEQUENCE [LARGE SCALE GENOMIC DNA]</scope>
    <source>
        <strain evidence="2 3">KACC15460</strain>
    </source>
</reference>
<comment type="caution">
    <text evidence="2">The sequence shown here is derived from an EMBL/GenBank/DDBJ whole genome shotgun (WGS) entry which is preliminary data.</text>
</comment>
<protein>
    <submittedName>
        <fullName evidence="2">Helix-turn-helix transcriptional regulator</fullName>
    </submittedName>
</protein>
<dbReference type="SUPFAM" id="SSF47413">
    <property type="entry name" value="lambda repressor-like DNA-binding domains"/>
    <property type="match status" value="1"/>
</dbReference>
<dbReference type="RefSeq" id="WP_354464387.1">
    <property type="nucleotide sequence ID" value="NZ_JBEWSZ010000007.1"/>
</dbReference>
<keyword evidence="3" id="KW-1185">Reference proteome</keyword>
<feature type="domain" description="HTH cro/C1-type" evidence="1">
    <location>
        <begin position="18"/>
        <end position="62"/>
    </location>
</feature>
<name>A0ABV2DR66_9HYPH</name>
<dbReference type="Gene3D" id="1.10.260.40">
    <property type="entry name" value="lambda repressor-like DNA-binding domains"/>
    <property type="match status" value="1"/>
</dbReference>
<dbReference type="InterPro" id="IPR010982">
    <property type="entry name" value="Lambda_DNA-bd_dom_sf"/>
</dbReference>
<dbReference type="PROSITE" id="PS50943">
    <property type="entry name" value="HTH_CROC1"/>
    <property type="match status" value="1"/>
</dbReference>
<dbReference type="InterPro" id="IPR001387">
    <property type="entry name" value="Cro/C1-type_HTH"/>
</dbReference>
<dbReference type="CDD" id="cd00093">
    <property type="entry name" value="HTH_XRE"/>
    <property type="match status" value="1"/>
</dbReference>
<dbReference type="Pfam" id="PF13443">
    <property type="entry name" value="HTH_26"/>
    <property type="match status" value="1"/>
</dbReference>